<gene>
    <name evidence="2" type="ORF">SAMN05216193_10485</name>
</gene>
<dbReference type="RefSeq" id="WP_084314353.1">
    <property type="nucleotide sequence ID" value="NZ_FNIJ01000004.1"/>
</dbReference>
<reference evidence="3" key="1">
    <citation type="submission" date="2016-10" db="EMBL/GenBank/DDBJ databases">
        <authorList>
            <person name="Varghese N."/>
            <person name="Submissions S."/>
        </authorList>
    </citation>
    <scope>NUCLEOTIDE SEQUENCE [LARGE SCALE GENOMIC DNA]</scope>
    <source>
        <strain evidence="3">JCM 21621</strain>
    </source>
</reference>
<keyword evidence="3" id="KW-1185">Reference proteome</keyword>
<keyword evidence="1" id="KW-0472">Membrane</keyword>
<dbReference type="AlphaFoldDB" id="A0A1H0D042"/>
<protein>
    <recommendedName>
        <fullName evidence="4">Magnesium transporter</fullName>
    </recommendedName>
</protein>
<feature type="transmembrane region" description="Helical" evidence="1">
    <location>
        <begin position="63"/>
        <end position="82"/>
    </location>
</feature>
<dbReference type="STRING" id="198616.SAMN05216193_10485"/>
<feature type="transmembrane region" description="Helical" evidence="1">
    <location>
        <begin position="88"/>
        <end position="107"/>
    </location>
</feature>
<dbReference type="OrthoDB" id="5905880at2"/>
<organism evidence="2 3">
    <name type="scientific">Pseudomonas jinjuensis</name>
    <dbReference type="NCBI Taxonomy" id="198616"/>
    <lineage>
        <taxon>Bacteria</taxon>
        <taxon>Pseudomonadati</taxon>
        <taxon>Pseudomonadota</taxon>
        <taxon>Gammaproteobacteria</taxon>
        <taxon>Pseudomonadales</taxon>
        <taxon>Pseudomonadaceae</taxon>
        <taxon>Pseudomonas</taxon>
    </lineage>
</organism>
<keyword evidence="1" id="KW-0812">Transmembrane</keyword>
<proteinExistence type="predicted"/>
<evidence type="ECO:0000313" key="2">
    <source>
        <dbReference type="EMBL" id="SDN63479.1"/>
    </source>
</evidence>
<evidence type="ECO:0000313" key="3">
    <source>
        <dbReference type="Proteomes" id="UP000242957"/>
    </source>
</evidence>
<evidence type="ECO:0000256" key="1">
    <source>
        <dbReference type="SAM" id="Phobius"/>
    </source>
</evidence>
<keyword evidence="1" id="KW-1133">Transmembrane helix</keyword>
<dbReference type="Proteomes" id="UP000242957">
    <property type="component" value="Unassembled WGS sequence"/>
</dbReference>
<dbReference type="EMBL" id="FNIJ01000004">
    <property type="protein sequence ID" value="SDN63479.1"/>
    <property type="molecule type" value="Genomic_DNA"/>
</dbReference>
<sequence>MNRHYYISDNLDELEAVETELEASGINTEQIHVLSDMDADVEDHHLHDVNSFMKQDVVHSGEIGAIVGVPLAALILLGAWLLGWTESAAGWIPFVFLAVVILGFCIWEGGFFGIQVPNAHFTKLKSNLKDGEHILFVDVEPNQQPILDRVVTSHPRLQDAGTGAAAPHWIVAWLHGWHQFKRTI</sequence>
<accession>A0A1H0D042</accession>
<name>A0A1H0D042_9PSED</name>
<evidence type="ECO:0008006" key="4">
    <source>
        <dbReference type="Google" id="ProtNLM"/>
    </source>
</evidence>